<dbReference type="InterPro" id="IPR050204">
    <property type="entry name" value="AraC_XylS_family_regulators"/>
</dbReference>
<dbReference type="PANTHER" id="PTHR46796">
    <property type="entry name" value="HTH-TYPE TRANSCRIPTIONAL ACTIVATOR RHAS-RELATED"/>
    <property type="match status" value="1"/>
</dbReference>
<evidence type="ECO:0000256" key="3">
    <source>
        <dbReference type="ARBA" id="ARBA00023163"/>
    </source>
</evidence>
<feature type="domain" description="HTH araC/xylS-type" evidence="4">
    <location>
        <begin position="212"/>
        <end position="301"/>
    </location>
</feature>
<evidence type="ECO:0000256" key="2">
    <source>
        <dbReference type="ARBA" id="ARBA00023125"/>
    </source>
</evidence>
<keyword evidence="3" id="KW-0804">Transcription</keyword>
<dbReference type="InterPro" id="IPR018060">
    <property type="entry name" value="HTH_AraC"/>
</dbReference>
<dbReference type="OrthoDB" id="5055514at2"/>
<dbReference type="EMBL" id="CP047186">
    <property type="protein sequence ID" value="QHC54276.1"/>
    <property type="molecule type" value="Genomic_DNA"/>
</dbReference>
<reference evidence="6" key="3">
    <citation type="submission" date="2019-12" db="EMBL/GenBank/DDBJ databases">
        <title>Complete and Draft Genome Sequences of New Strains and Members of Some Known Species of the Genus Rathayibacter isolated from Plants.</title>
        <authorList>
            <person name="Tarlachkov S.V."/>
            <person name="Starodumova I.P."/>
            <person name="Dorofeeva L.V."/>
            <person name="Prisyazhnaya N.V."/>
            <person name="Leyn S.A."/>
            <person name="Zlamal J.E."/>
            <person name="Elane M.L."/>
            <person name="Osterman A.L."/>
            <person name="Nadler S.A."/>
            <person name="Subbotin S.A."/>
            <person name="Evtushenko L.I."/>
        </authorList>
    </citation>
    <scope>NUCLEOTIDE SEQUENCE</scope>
    <source>
        <strain evidence="6">VKM Ac-2761</strain>
    </source>
</reference>
<evidence type="ECO:0000259" key="4">
    <source>
        <dbReference type="PROSITE" id="PS01124"/>
    </source>
</evidence>
<keyword evidence="1" id="KW-0805">Transcription regulation</keyword>
<organism evidence="5 7">
    <name type="scientific">Rathayibacter tanaceti</name>
    <dbReference type="NCBI Taxonomy" id="1671680"/>
    <lineage>
        <taxon>Bacteria</taxon>
        <taxon>Bacillati</taxon>
        <taxon>Actinomycetota</taxon>
        <taxon>Actinomycetes</taxon>
        <taxon>Micrococcales</taxon>
        <taxon>Microbacteriaceae</taxon>
        <taxon>Rathayibacter</taxon>
    </lineage>
</organism>
<evidence type="ECO:0000313" key="5">
    <source>
        <dbReference type="EMBL" id="KZX21312.1"/>
    </source>
</evidence>
<dbReference type="GO" id="GO:0003700">
    <property type="term" value="F:DNA-binding transcription factor activity"/>
    <property type="evidence" value="ECO:0007669"/>
    <property type="project" value="InterPro"/>
</dbReference>
<protein>
    <submittedName>
        <fullName evidence="6">Helix-turn-helix domain-containing protein</fullName>
    </submittedName>
    <submittedName>
        <fullName evidence="5">Transcriptional activator FtrA</fullName>
    </submittedName>
</protein>
<dbReference type="RefSeq" id="WP_068210396.1">
    <property type="nucleotide sequence ID" value="NZ_CP047186.1"/>
</dbReference>
<dbReference type="Gene3D" id="1.10.10.60">
    <property type="entry name" value="Homeodomain-like"/>
    <property type="match status" value="1"/>
</dbReference>
<accession>A0A166HXP0</accession>
<dbReference type="KEGG" id="rte:GSU10_00450"/>
<dbReference type="PROSITE" id="PS01124">
    <property type="entry name" value="HTH_ARAC_FAMILY_2"/>
    <property type="match status" value="1"/>
</dbReference>
<dbReference type="PANTHER" id="PTHR46796:SF6">
    <property type="entry name" value="ARAC SUBFAMILY"/>
    <property type="match status" value="1"/>
</dbReference>
<gene>
    <name evidence="5" type="ORF">ACH61_01545</name>
    <name evidence="6" type="ORF">GSU10_00450</name>
</gene>
<dbReference type="Proteomes" id="UP000465031">
    <property type="component" value="Chromosome"/>
</dbReference>
<evidence type="ECO:0000313" key="8">
    <source>
        <dbReference type="Proteomes" id="UP000465031"/>
    </source>
</evidence>
<dbReference type="EMBL" id="LIIN01000044">
    <property type="protein sequence ID" value="KZX21312.1"/>
    <property type="molecule type" value="Genomic_DNA"/>
</dbReference>
<sequence length="322" mass="34892">MTSSTTERPAPQILTGEDSERWFRDRDVRVSSAHRIRLYSDEIIGGSEFRLARIWHSPAELALSTPPGCVLLVLQVEGSLEVTPQHSEHPGPGGATRRLELRDLAILPPATRFSFAATENSARYELTVSIDALPPSTAAALASGGIRRAEPGPMQAVLLSAATEALNQRPQPEDPGFAFLQLALTDIAGGVLFEALRVRSSGRFARPDELRERAEDAILLHAGDPDFSVTDLASVVEISADYLFRVFRTVGVTPAQAIRRRRVTLAHAHLERRAGGSALTRDDIARLSGFRSAEALRRALRGEAAHRSTASDAADIADVAER</sequence>
<dbReference type="AlphaFoldDB" id="A0A166HXP0"/>
<name>A0A166HXP0_9MICO</name>
<proteinExistence type="predicted"/>
<dbReference type="GO" id="GO:0043565">
    <property type="term" value="F:sequence-specific DNA binding"/>
    <property type="evidence" value="ECO:0007669"/>
    <property type="project" value="InterPro"/>
</dbReference>
<evidence type="ECO:0000313" key="6">
    <source>
        <dbReference type="EMBL" id="QHC54276.1"/>
    </source>
</evidence>
<evidence type="ECO:0000313" key="7">
    <source>
        <dbReference type="Proteomes" id="UP000076717"/>
    </source>
</evidence>
<reference evidence="5 7" key="1">
    <citation type="submission" date="2015-08" db="EMBL/GenBank/DDBJ databases">
        <title>Draft Genome Sequence of Rathayibacter sp. Strain VKM Ac-2596 Isolated from Leaf Gall Induced by Plant-Parasitic Nematodes.</title>
        <authorList>
            <person name="Vasilenko O.V."/>
            <person name="Starodumova I.P."/>
            <person name="Tarlachkov S.V."/>
            <person name="Dorofeeva L.V."/>
            <person name="Evtushenko L.I."/>
        </authorList>
    </citation>
    <scope>NUCLEOTIDE SEQUENCE [LARGE SCALE GENOMIC DNA]</scope>
    <source>
        <strain evidence="5 7">VKM Ac-2596</strain>
    </source>
</reference>
<reference evidence="8" key="2">
    <citation type="submission" date="2019-12" db="EMBL/GenBank/DDBJ databases">
        <title>Complete and draft genome sequences of new strains and members of some known species of the genus Rathayibacter isolated from plants.</title>
        <authorList>
            <person name="Tarlachkov S.V."/>
            <person name="Starodumova I.P."/>
            <person name="Dorofeeva L.V."/>
            <person name="Prisyazhnaya N.V."/>
            <person name="Leyn S."/>
            <person name="Zlamal J."/>
            <person name="Elan M."/>
            <person name="Osterman A.L."/>
            <person name="Nadler S."/>
            <person name="Subbotin S.A."/>
            <person name="Evtushenko L.I."/>
        </authorList>
    </citation>
    <scope>NUCLEOTIDE SEQUENCE [LARGE SCALE GENOMIC DNA]</scope>
    <source>
        <strain evidence="8">VKM Ac-2761</strain>
    </source>
</reference>
<keyword evidence="7" id="KW-1185">Reference proteome</keyword>
<dbReference type="SMART" id="SM00342">
    <property type="entry name" value="HTH_ARAC"/>
    <property type="match status" value="1"/>
</dbReference>
<keyword evidence="2" id="KW-0238">DNA-binding</keyword>
<evidence type="ECO:0000256" key="1">
    <source>
        <dbReference type="ARBA" id="ARBA00023015"/>
    </source>
</evidence>
<dbReference type="Proteomes" id="UP000076717">
    <property type="component" value="Unassembled WGS sequence"/>
</dbReference>